<evidence type="ECO:0000259" key="18">
    <source>
        <dbReference type="Pfam" id="PF00171"/>
    </source>
</evidence>
<evidence type="ECO:0000256" key="13">
    <source>
        <dbReference type="ARBA" id="ARBA00023002"/>
    </source>
</evidence>
<dbReference type="SUPFAM" id="SSF53633">
    <property type="entry name" value="Carbamate kinase-like"/>
    <property type="match status" value="1"/>
</dbReference>
<feature type="domain" description="Aldehyde dehydrogenase" evidence="18">
    <location>
        <begin position="295"/>
        <end position="561"/>
    </location>
</feature>
<dbReference type="GO" id="GO:0005524">
    <property type="term" value="F:ATP binding"/>
    <property type="evidence" value="ECO:0007669"/>
    <property type="project" value="UniProtKB-UniRule"/>
</dbReference>
<comment type="similarity">
    <text evidence="3 17">In the C-terminal section; belongs to the gamma-glutamyl phosphate reductase family.</text>
</comment>
<keyword evidence="21" id="KW-1185">Reference proteome</keyword>
<dbReference type="EC" id="2.7.2.11" evidence="17"/>
<evidence type="ECO:0000256" key="9">
    <source>
        <dbReference type="ARBA" id="ARBA00022741"/>
    </source>
</evidence>
<evidence type="ECO:0000256" key="4">
    <source>
        <dbReference type="ARBA" id="ARBA00009302"/>
    </source>
</evidence>
<dbReference type="GO" id="GO:0004350">
    <property type="term" value="F:glutamate-5-semialdehyde dehydrogenase activity"/>
    <property type="evidence" value="ECO:0007669"/>
    <property type="project" value="UniProtKB-UniRule"/>
</dbReference>
<protein>
    <recommendedName>
        <fullName evidence="17">Delta-1-pyrroline-5-carboxylate synthase</fullName>
    </recommendedName>
    <domain>
        <recommendedName>
            <fullName evidence="17">Glutamate 5-kinase</fullName>
            <shortName evidence="17">GK</shortName>
            <ecNumber evidence="17">2.7.2.11</ecNumber>
        </recommendedName>
        <alternativeName>
            <fullName evidence="17">Gamma-glutamyl kinase</fullName>
        </alternativeName>
    </domain>
    <domain>
        <recommendedName>
            <fullName evidence="17">Gamma-glutamyl phosphate reductase</fullName>
            <shortName evidence="17">GPR</shortName>
            <ecNumber evidence="17">1.2.1.41</ecNumber>
        </recommendedName>
        <alternativeName>
            <fullName evidence="17">Glutamate-5-semialdehyde dehydrogenase</fullName>
        </alternativeName>
        <alternativeName>
            <fullName evidence="17">Glutamyl-gamma-semialdehyde dehydrogenase</fullName>
        </alternativeName>
    </domain>
</protein>
<dbReference type="GO" id="GO:0005737">
    <property type="term" value="C:cytoplasm"/>
    <property type="evidence" value="ECO:0007669"/>
    <property type="project" value="InterPro"/>
</dbReference>
<dbReference type="NCBIfam" id="NF001221">
    <property type="entry name" value="PRK00197.1"/>
    <property type="match status" value="1"/>
</dbReference>
<evidence type="ECO:0000313" key="21">
    <source>
        <dbReference type="Proteomes" id="UP000789595"/>
    </source>
</evidence>
<evidence type="ECO:0000256" key="11">
    <source>
        <dbReference type="ARBA" id="ARBA00022840"/>
    </source>
</evidence>
<evidence type="ECO:0000256" key="10">
    <source>
        <dbReference type="ARBA" id="ARBA00022777"/>
    </source>
</evidence>
<keyword evidence="9 17" id="KW-0547">Nucleotide-binding</keyword>
<dbReference type="PRINTS" id="PR00474">
    <property type="entry name" value="GLU5KINASE"/>
</dbReference>
<dbReference type="PIRSF" id="PIRSF036429">
    <property type="entry name" value="P5C_syn"/>
    <property type="match status" value="1"/>
</dbReference>
<keyword evidence="5" id="KW-0963">Cytoplasm</keyword>
<dbReference type="Gene3D" id="3.40.1160.10">
    <property type="entry name" value="Acetylglutamate kinase-like"/>
    <property type="match status" value="1"/>
</dbReference>
<proteinExistence type="inferred from homology"/>
<dbReference type="OrthoDB" id="1934954at2759"/>
<dbReference type="InterPro" id="IPR015590">
    <property type="entry name" value="Aldehyde_DH_dom"/>
</dbReference>
<evidence type="ECO:0000256" key="12">
    <source>
        <dbReference type="ARBA" id="ARBA00022857"/>
    </source>
</evidence>
<dbReference type="InterPro" id="IPR001057">
    <property type="entry name" value="Glu/AcGlu_kinase"/>
</dbReference>
<dbReference type="InterPro" id="IPR001048">
    <property type="entry name" value="Asp/Glu/Uridylate_kinase"/>
</dbReference>
<keyword evidence="11 17" id="KW-0067">ATP-binding</keyword>
<dbReference type="Pfam" id="PF00696">
    <property type="entry name" value="AA_kinase"/>
    <property type="match status" value="1"/>
</dbReference>
<comment type="caution">
    <text evidence="20">The sequence shown here is derived from an EMBL/GenBank/DDBJ whole genome shotgun (WGS) entry which is preliminary data.</text>
</comment>
<dbReference type="InterPro" id="IPR036393">
    <property type="entry name" value="AceGlu_kinase-like_sf"/>
</dbReference>
<dbReference type="InterPro" id="IPR005766">
    <property type="entry name" value="P5_carboxy_syn"/>
</dbReference>
<dbReference type="InterPro" id="IPR016162">
    <property type="entry name" value="Ald_DH_N"/>
</dbReference>
<evidence type="ECO:0000256" key="1">
    <source>
        <dbReference type="ARBA" id="ARBA00004985"/>
    </source>
</evidence>
<dbReference type="CDD" id="cd07079">
    <property type="entry name" value="ALDH_F18-19_ProA-GPR"/>
    <property type="match status" value="1"/>
</dbReference>
<keyword evidence="10 17" id="KW-0418">Kinase</keyword>
<dbReference type="InterPro" id="IPR016161">
    <property type="entry name" value="Ald_DH/histidinol_DH"/>
</dbReference>
<dbReference type="EMBL" id="CAKKNE010000004">
    <property type="protein sequence ID" value="CAH0372928.1"/>
    <property type="molecule type" value="Genomic_DNA"/>
</dbReference>
<dbReference type="InterPro" id="IPR019797">
    <property type="entry name" value="Glutamate_5-kinase_CS"/>
</dbReference>
<dbReference type="EC" id="1.2.1.41" evidence="17"/>
<dbReference type="Proteomes" id="UP000789595">
    <property type="component" value="Unassembled WGS sequence"/>
</dbReference>
<evidence type="ECO:0000256" key="17">
    <source>
        <dbReference type="PIRNR" id="PIRNR036429"/>
    </source>
</evidence>
<accession>A0A8J2SHU9</accession>
<dbReference type="NCBIfam" id="TIGR00407">
    <property type="entry name" value="proA"/>
    <property type="match status" value="1"/>
</dbReference>
<dbReference type="PANTHER" id="PTHR11063">
    <property type="entry name" value="GLUTAMATE SEMIALDEHYDE DEHYDROGENASE"/>
    <property type="match status" value="1"/>
</dbReference>
<dbReference type="GO" id="GO:0055129">
    <property type="term" value="P:L-proline biosynthetic process"/>
    <property type="evidence" value="ECO:0007669"/>
    <property type="project" value="UniProtKB-UniPathway"/>
</dbReference>
<dbReference type="NCBIfam" id="TIGR01027">
    <property type="entry name" value="proB"/>
    <property type="match status" value="1"/>
</dbReference>
<gene>
    <name evidence="20" type="ORF">PECAL_4P00880</name>
</gene>
<comment type="catalytic activity">
    <reaction evidence="15 17">
        <text>L-glutamate 5-semialdehyde + phosphate + NADP(+) = L-glutamyl 5-phosphate + NADPH + H(+)</text>
        <dbReference type="Rhea" id="RHEA:19541"/>
        <dbReference type="ChEBI" id="CHEBI:15378"/>
        <dbReference type="ChEBI" id="CHEBI:43474"/>
        <dbReference type="ChEBI" id="CHEBI:57783"/>
        <dbReference type="ChEBI" id="CHEBI:58066"/>
        <dbReference type="ChEBI" id="CHEBI:58274"/>
        <dbReference type="ChEBI" id="CHEBI:58349"/>
        <dbReference type="EC" id="1.2.1.41"/>
    </reaction>
</comment>
<dbReference type="InterPro" id="IPR005715">
    <property type="entry name" value="Glu_5kinase/COase_Synthase"/>
</dbReference>
<dbReference type="InterPro" id="IPR000965">
    <property type="entry name" value="GPR_dom"/>
</dbReference>
<dbReference type="UniPathway" id="UPA00098">
    <property type="reaction ID" value="UER00359"/>
</dbReference>
<dbReference type="HAMAP" id="MF_00412">
    <property type="entry name" value="ProA"/>
    <property type="match status" value="1"/>
</dbReference>
<keyword evidence="7 17" id="KW-0641">Proline biosynthesis</keyword>
<dbReference type="InterPro" id="IPR016163">
    <property type="entry name" value="Ald_DH_C"/>
</dbReference>
<comment type="catalytic activity">
    <reaction evidence="16 17">
        <text>L-glutamate + ATP = L-glutamyl 5-phosphate + ADP</text>
        <dbReference type="Rhea" id="RHEA:14877"/>
        <dbReference type="ChEBI" id="CHEBI:29985"/>
        <dbReference type="ChEBI" id="CHEBI:30616"/>
        <dbReference type="ChEBI" id="CHEBI:58274"/>
        <dbReference type="ChEBI" id="CHEBI:456216"/>
        <dbReference type="EC" id="2.7.2.11"/>
    </reaction>
</comment>
<evidence type="ECO:0000256" key="3">
    <source>
        <dbReference type="ARBA" id="ARBA00006300"/>
    </source>
</evidence>
<keyword evidence="14" id="KW-0511">Multifunctional enzyme</keyword>
<evidence type="ECO:0000259" key="19">
    <source>
        <dbReference type="Pfam" id="PF00696"/>
    </source>
</evidence>
<dbReference type="AlphaFoldDB" id="A0A8J2SHU9"/>
<name>A0A8J2SHU9_9STRA</name>
<evidence type="ECO:0000256" key="7">
    <source>
        <dbReference type="ARBA" id="ARBA00022650"/>
    </source>
</evidence>
<dbReference type="PANTHER" id="PTHR11063:SF8">
    <property type="entry name" value="DELTA-1-PYRROLINE-5-CARBOXYLATE SYNTHASE"/>
    <property type="match status" value="1"/>
</dbReference>
<evidence type="ECO:0000256" key="15">
    <source>
        <dbReference type="ARBA" id="ARBA00049024"/>
    </source>
</evidence>
<organism evidence="20 21">
    <name type="scientific">Pelagomonas calceolata</name>
    <dbReference type="NCBI Taxonomy" id="35677"/>
    <lineage>
        <taxon>Eukaryota</taxon>
        <taxon>Sar</taxon>
        <taxon>Stramenopiles</taxon>
        <taxon>Ochrophyta</taxon>
        <taxon>Pelagophyceae</taxon>
        <taxon>Pelagomonadales</taxon>
        <taxon>Pelagomonadaceae</taxon>
        <taxon>Pelagomonas</taxon>
    </lineage>
</organism>
<keyword evidence="8 17" id="KW-0808">Transferase</keyword>
<dbReference type="Gene3D" id="3.40.309.10">
    <property type="entry name" value="Aldehyde Dehydrogenase, Chain A, domain 2"/>
    <property type="match status" value="1"/>
</dbReference>
<evidence type="ECO:0000256" key="16">
    <source>
        <dbReference type="ARBA" id="ARBA00049141"/>
    </source>
</evidence>
<feature type="domain" description="Aspartate/glutamate/uridylate kinase" evidence="19">
    <location>
        <begin position="9"/>
        <end position="257"/>
    </location>
</feature>
<keyword evidence="13 17" id="KW-0560">Oxidoreductase</keyword>
<dbReference type="GO" id="GO:0004349">
    <property type="term" value="F:glutamate 5-kinase activity"/>
    <property type="evidence" value="ECO:0007669"/>
    <property type="project" value="UniProtKB-UniRule"/>
</dbReference>
<dbReference type="FunFam" id="3.40.1160.10:FF:000006">
    <property type="entry name" value="Glutamate 5-kinase"/>
    <property type="match status" value="1"/>
</dbReference>
<dbReference type="Gene3D" id="3.40.605.10">
    <property type="entry name" value="Aldehyde Dehydrogenase, Chain A, domain 1"/>
    <property type="match status" value="1"/>
</dbReference>
<evidence type="ECO:0000256" key="6">
    <source>
        <dbReference type="ARBA" id="ARBA00022605"/>
    </source>
</evidence>
<sequence>MRTHLKASKFVVVKAGTSTVSHDDGTPSLPRLGAIVEAVSQLMRQGTKVILVSSGAVGCGRSVLRKQAALHRTLRDHMKSQEVTEGAGYSAAAAAAGQLALMSLYETLFATQEIEPSQFLVTRRDFVDEACRKNLQHSIQAIMDVGMVPIINENDAVSGNAGYSEVPDGCFSDNDGLAALVAKLVGADCLIMLTDVEGLYDRPPSEAGARLVREVHPASLKDWKFGGISKGGRGGMEAKVNAALGALEVGVKSVVLASGSEKEVLQRVLAGDDVGTYFSNDIARKPSLDEGNPLEAVGQSARRAARALQALEAGDRTKILQAIASKLRAAAPAILAANAADVADSGDVARELRQRLGLSSAKLETVAKGVEALANAKDPVGQLLEKRELSPGLILEKRSASLGVVLVIFEARPEALPQIAALALRAGCAVVMKGGSEARLSNAVLHATIKDAITEFGNADLDGAVSLLEGRAQVAQLLKACDEAPTPLVDLVVPRGSNALVKHVQNSTRVPVLGHADGVCHVYVDKSADAQKAVSIVVDSKCDYPAACNAMETLLFHEDAACAKACVDALRAKGVELLGTPRALSKGLADAPVTEPERHEYGCLKCRVDVVDSVDAAVAHVNRHSSGHTDCVVSEDTSIAERFLRQVDSADVFHNASTRFADGFRFGLGAELGIATGRIHARGPVGVAGFLTYKWLLRSAASHAVADFASGVHAWTHRELPLVD</sequence>
<dbReference type="Pfam" id="PF00171">
    <property type="entry name" value="Aldedh"/>
    <property type="match status" value="1"/>
</dbReference>
<reference evidence="20" key="1">
    <citation type="submission" date="2021-11" db="EMBL/GenBank/DDBJ databases">
        <authorList>
            <consortium name="Genoscope - CEA"/>
            <person name="William W."/>
        </authorList>
    </citation>
    <scope>NUCLEOTIDE SEQUENCE</scope>
</reference>
<dbReference type="SUPFAM" id="SSF53720">
    <property type="entry name" value="ALDH-like"/>
    <property type="match status" value="1"/>
</dbReference>
<comment type="similarity">
    <text evidence="4 17">In the N-terminal section; belongs to the glutamate 5-kinase family.</text>
</comment>
<keyword evidence="6 17" id="KW-0028">Amino-acid biosynthesis</keyword>
<evidence type="ECO:0000256" key="14">
    <source>
        <dbReference type="ARBA" id="ARBA00023268"/>
    </source>
</evidence>
<evidence type="ECO:0000256" key="5">
    <source>
        <dbReference type="ARBA" id="ARBA00022490"/>
    </source>
</evidence>
<comment type="pathway">
    <text evidence="2 17">Amino-acid biosynthesis; L-proline biosynthesis; L-glutamate 5-semialdehyde from L-glutamate: step 1/2.</text>
</comment>
<comment type="pathway">
    <text evidence="1 17">Amino-acid biosynthesis; L-proline biosynthesis; L-glutamate 5-semialdehyde from L-glutamate: step 2/2.</text>
</comment>
<dbReference type="PROSITE" id="PS00902">
    <property type="entry name" value="GLUTAMATE_5_KINASE"/>
    <property type="match status" value="1"/>
</dbReference>
<evidence type="ECO:0000256" key="2">
    <source>
        <dbReference type="ARBA" id="ARBA00005185"/>
    </source>
</evidence>
<evidence type="ECO:0000256" key="8">
    <source>
        <dbReference type="ARBA" id="ARBA00022679"/>
    </source>
</evidence>
<evidence type="ECO:0000313" key="20">
    <source>
        <dbReference type="EMBL" id="CAH0372928.1"/>
    </source>
</evidence>
<keyword evidence="12 17" id="KW-0521">NADP</keyword>